<evidence type="ECO:0000313" key="8">
    <source>
        <dbReference type="EMBL" id="MDI9240867.1"/>
    </source>
</evidence>
<dbReference type="InterPro" id="IPR013785">
    <property type="entry name" value="Aldolase_TIM"/>
</dbReference>
<dbReference type="GO" id="GO:0019854">
    <property type="term" value="P:L-ascorbic acid catabolic process"/>
    <property type="evidence" value="ECO:0007669"/>
    <property type="project" value="TreeGrafter"/>
</dbReference>
<keyword evidence="6" id="KW-0119">Carbohydrate metabolism</keyword>
<dbReference type="NCBIfam" id="TIGR03128">
    <property type="entry name" value="RuMP_HxlA"/>
    <property type="match status" value="1"/>
</dbReference>
<dbReference type="GO" id="GO:0004590">
    <property type="term" value="F:orotidine-5'-phosphate decarboxylase activity"/>
    <property type="evidence" value="ECO:0007669"/>
    <property type="project" value="InterPro"/>
</dbReference>
<keyword evidence="9" id="KW-1185">Reference proteome</keyword>
<dbReference type="InterPro" id="IPR017553">
    <property type="entry name" value="3-hexulose-6-phosphate_synth"/>
</dbReference>
<dbReference type="InterPro" id="IPR041710">
    <property type="entry name" value="HPS/KGPDC"/>
</dbReference>
<dbReference type="FunFam" id="3.20.20.70:FF:000022">
    <property type="entry name" value="3-keto-L-gulonate-6-phosphate decarboxylase UlaD"/>
    <property type="match status" value="1"/>
</dbReference>
<dbReference type="InterPro" id="IPR001754">
    <property type="entry name" value="OMPdeCOase_dom"/>
</dbReference>
<sequence length="213" mass="22979">MKKKLQVALDLFKTEDALEILEEVADYVDIIELGTPLIISEGARVVKTVKDKYPDKIVFADIKVMDGGNVVPKSVLEAGADMISVLAASDDSTIKGAIRIAKEYGAKVLVDMCSVKDIAARGKEIEAMEPDYICVHVGYDIQETGADPIEELRKLEGVSCAKAIAGGIKLDTFAEAVASPAEVIISGGGICNQKNRRETAAKMREIMDSYLQK</sequence>
<dbReference type="SMART" id="SM00934">
    <property type="entry name" value="OMPdecase"/>
    <property type="match status" value="1"/>
</dbReference>
<dbReference type="RefSeq" id="WP_283229383.1">
    <property type="nucleotide sequence ID" value="NZ_JASGBQ010000001.1"/>
</dbReference>
<name>A0AAP4EWM5_9FIRM</name>
<organism evidence="8 9">
    <name type="scientific">Fusibacillus kribbianus</name>
    <dbReference type="NCBI Taxonomy" id="3044208"/>
    <lineage>
        <taxon>Bacteria</taxon>
        <taxon>Bacillati</taxon>
        <taxon>Bacillota</taxon>
        <taxon>Clostridia</taxon>
        <taxon>Lachnospirales</taxon>
        <taxon>Lachnospiraceae</taxon>
        <taxon>Fusibacillus</taxon>
    </lineage>
</organism>
<dbReference type="GO" id="GO:0006207">
    <property type="term" value="P:'de novo' pyrimidine nucleobase biosynthetic process"/>
    <property type="evidence" value="ECO:0007669"/>
    <property type="project" value="InterPro"/>
</dbReference>
<accession>A0AAP4EWM5</accession>
<evidence type="ECO:0000256" key="1">
    <source>
        <dbReference type="ARBA" id="ARBA00000718"/>
    </source>
</evidence>
<comment type="catalytic activity">
    <reaction evidence="1">
        <text>D-ribulose 5-phosphate + formaldehyde = D-arabino-hex-3-ulose 6-phosphate</text>
        <dbReference type="Rhea" id="RHEA:25201"/>
        <dbReference type="ChEBI" id="CHEBI:16842"/>
        <dbReference type="ChEBI" id="CHEBI:58121"/>
        <dbReference type="ChEBI" id="CHEBI:58542"/>
        <dbReference type="EC" id="4.1.2.43"/>
    </reaction>
</comment>
<proteinExistence type="inferred from homology"/>
<evidence type="ECO:0000259" key="7">
    <source>
        <dbReference type="SMART" id="SM00934"/>
    </source>
</evidence>
<evidence type="ECO:0000256" key="3">
    <source>
        <dbReference type="ARBA" id="ARBA00006350"/>
    </source>
</evidence>
<gene>
    <name evidence="8" type="ORF">QJ036_00030</name>
</gene>
<dbReference type="AlphaFoldDB" id="A0AAP4EWM5"/>
<evidence type="ECO:0000256" key="2">
    <source>
        <dbReference type="ARBA" id="ARBA00005014"/>
    </source>
</evidence>
<reference evidence="8 9" key="1">
    <citation type="submission" date="2023-05" db="EMBL/GenBank/DDBJ databases">
        <title>[ruminococcus] sp. nov., isolated from a pig farm feces dump.</title>
        <authorList>
            <person name="Chang Y.-H."/>
        </authorList>
    </citation>
    <scope>NUCLEOTIDE SEQUENCE [LARGE SCALE GENOMIC DNA]</scope>
    <source>
        <strain evidence="8 9">YH-rum2234</strain>
    </source>
</reference>
<comment type="caution">
    <text evidence="8">The sequence shown here is derived from an EMBL/GenBank/DDBJ whole genome shotgun (WGS) entry which is preliminary data.</text>
</comment>
<dbReference type="PANTHER" id="PTHR35039">
    <property type="entry name" value="3-KETO-L-GULONATE-6-PHOSPHATE DECARBOXYLASE SGBH-RELATED"/>
    <property type="match status" value="1"/>
</dbReference>
<dbReference type="GO" id="GO:0043801">
    <property type="term" value="F:hexulose-6-phosphate synthase activity"/>
    <property type="evidence" value="ECO:0007669"/>
    <property type="project" value="UniProtKB-EC"/>
</dbReference>
<dbReference type="CDD" id="cd04726">
    <property type="entry name" value="KGPDC_HPS"/>
    <property type="match status" value="1"/>
</dbReference>
<dbReference type="PANTHER" id="PTHR35039:SF3">
    <property type="entry name" value="3-KETO-L-GULONATE-6-PHOSPHATE DECARBOXYLASE SGBH-RELATED"/>
    <property type="match status" value="1"/>
</dbReference>
<evidence type="ECO:0000256" key="5">
    <source>
        <dbReference type="ARBA" id="ARBA00023239"/>
    </source>
</evidence>
<keyword evidence="5 8" id="KW-0456">Lyase</keyword>
<dbReference type="EC" id="4.1.2.43" evidence="4"/>
<comment type="pathway">
    <text evidence="2">One-carbon metabolism; formaldehyde assimilation via RuMP pathway; D-fructose 6-phosphate from D-ribulose 5-phosphate and formaldehyde: step 1/2.</text>
</comment>
<dbReference type="InterPro" id="IPR011060">
    <property type="entry name" value="RibuloseP-bd_barrel"/>
</dbReference>
<evidence type="ECO:0000313" key="9">
    <source>
        <dbReference type="Proteomes" id="UP001300383"/>
    </source>
</evidence>
<dbReference type="Proteomes" id="UP001300383">
    <property type="component" value="Unassembled WGS sequence"/>
</dbReference>
<comment type="similarity">
    <text evidence="3">Belongs to the HPS/KGPDC family. HPS subfamily.</text>
</comment>
<feature type="domain" description="Orotidine 5'-phosphate decarboxylase" evidence="7">
    <location>
        <begin position="4"/>
        <end position="203"/>
    </location>
</feature>
<dbReference type="Gene3D" id="3.20.20.70">
    <property type="entry name" value="Aldolase class I"/>
    <property type="match status" value="1"/>
</dbReference>
<evidence type="ECO:0000256" key="6">
    <source>
        <dbReference type="ARBA" id="ARBA00023277"/>
    </source>
</evidence>
<dbReference type="Pfam" id="PF00215">
    <property type="entry name" value="OMPdecase"/>
    <property type="match status" value="1"/>
</dbReference>
<dbReference type="EMBL" id="JASGBQ010000001">
    <property type="protein sequence ID" value="MDI9240867.1"/>
    <property type="molecule type" value="Genomic_DNA"/>
</dbReference>
<dbReference type="GO" id="GO:0033982">
    <property type="term" value="F:3-dehydro-L-gulonate-6-phosphate decarboxylase activity"/>
    <property type="evidence" value="ECO:0007669"/>
    <property type="project" value="TreeGrafter"/>
</dbReference>
<protein>
    <recommendedName>
        <fullName evidence="4">3-hexulose-6-phosphate synthase</fullName>
        <ecNumber evidence="4">4.1.2.43</ecNumber>
    </recommendedName>
</protein>
<evidence type="ECO:0000256" key="4">
    <source>
        <dbReference type="ARBA" id="ARBA00012890"/>
    </source>
</evidence>
<dbReference type="SUPFAM" id="SSF51366">
    <property type="entry name" value="Ribulose-phoshate binding barrel"/>
    <property type="match status" value="1"/>
</dbReference>